<feature type="signal peptide" evidence="1">
    <location>
        <begin position="1"/>
        <end position="26"/>
    </location>
</feature>
<dbReference type="RefSeq" id="WP_165268750.1">
    <property type="nucleotide sequence ID" value="NZ_JAALLS010000012.1"/>
</dbReference>
<dbReference type="EMBL" id="JAALLS010000012">
    <property type="protein sequence ID" value="NGP88722.1"/>
    <property type="molecule type" value="Genomic_DNA"/>
</dbReference>
<evidence type="ECO:0000313" key="2">
    <source>
        <dbReference type="EMBL" id="NGP88722.1"/>
    </source>
</evidence>
<gene>
    <name evidence="2" type="ORF">G3569_10170</name>
</gene>
<sequence length="359" mass="39865">MKNVKSVVSYVSLVVLLMIPVSTLFAQDFSEIDITTSEVWEQGEDPLYNPAKILSVGDYVVIVDKVADKKVRIYDPESKQLVKAFGKQGKGPNEYLSIWNLFAVKDGSQQFCIYDIQLRRVTCYDLDAVANSSSYSPSYTQMLSADAGLPLRITGWPQKREFITTGIFKKGHRFITIDSTGSVAAKSDEFEYEESDTPLSVIQHAYTVLPTTNGDGTKVAFAYFYTNKLDIYSVSGKKNATVRPSGDFFPPLFSVCQTSQGTSMAQDGDTRLAYIDVSTTADHIYALYSGRKRSHKRTDSSDTIHVFDWNGNRDTKIHLDREVTDCTATAGGENLLCLEKTAEGVDIIQYSLPKSLSAK</sequence>
<keyword evidence="1" id="KW-0732">Signal</keyword>
<dbReference type="Pfam" id="PF15869">
    <property type="entry name" value="TolB_like"/>
    <property type="match status" value="1"/>
</dbReference>
<dbReference type="AlphaFoldDB" id="A0A6M1TEX0"/>
<accession>A0A6M1TEX0</accession>
<proteinExistence type="predicted"/>
<name>A0A6M1TEX0_9BACT</name>
<evidence type="ECO:0000256" key="1">
    <source>
        <dbReference type="SAM" id="SignalP"/>
    </source>
</evidence>
<keyword evidence="3" id="KW-1185">Reference proteome</keyword>
<comment type="caution">
    <text evidence="2">The sequence shown here is derived from an EMBL/GenBank/DDBJ whole genome shotgun (WGS) entry which is preliminary data.</text>
</comment>
<protein>
    <submittedName>
        <fullName evidence="2">6-bladed beta-propeller</fullName>
    </submittedName>
</protein>
<organism evidence="2 3">
    <name type="scientific">Fodinibius halophilus</name>
    <dbReference type="NCBI Taxonomy" id="1736908"/>
    <lineage>
        <taxon>Bacteria</taxon>
        <taxon>Pseudomonadati</taxon>
        <taxon>Balneolota</taxon>
        <taxon>Balneolia</taxon>
        <taxon>Balneolales</taxon>
        <taxon>Balneolaceae</taxon>
        <taxon>Fodinibius</taxon>
    </lineage>
</organism>
<reference evidence="2 3" key="1">
    <citation type="submission" date="2020-02" db="EMBL/GenBank/DDBJ databases">
        <title>Aliifodinibius halophilus 2W32, complete genome.</title>
        <authorList>
            <person name="Li Y."/>
            <person name="Wu S."/>
        </authorList>
    </citation>
    <scope>NUCLEOTIDE SEQUENCE [LARGE SCALE GENOMIC DNA]</scope>
    <source>
        <strain evidence="2 3">2W32</strain>
    </source>
</reference>
<feature type="chain" id="PRO_5026765603" evidence="1">
    <location>
        <begin position="27"/>
        <end position="359"/>
    </location>
</feature>
<evidence type="ECO:0000313" key="3">
    <source>
        <dbReference type="Proteomes" id="UP000479132"/>
    </source>
</evidence>
<dbReference type="SUPFAM" id="SSF50969">
    <property type="entry name" value="YVTN repeat-like/Quinoprotein amine dehydrogenase"/>
    <property type="match status" value="1"/>
</dbReference>
<dbReference type="InterPro" id="IPR011044">
    <property type="entry name" value="Quino_amine_DH_bsu"/>
</dbReference>
<dbReference type="Proteomes" id="UP000479132">
    <property type="component" value="Unassembled WGS sequence"/>
</dbReference>